<comment type="similarity">
    <text evidence="1">Belongs to the YciI family.</text>
</comment>
<accession>A0ABW4L2F1</accession>
<evidence type="ECO:0000313" key="4">
    <source>
        <dbReference type="Proteomes" id="UP001597277"/>
    </source>
</evidence>
<dbReference type="EMBL" id="JBHUEE010000003">
    <property type="protein sequence ID" value="MFD1717631.1"/>
    <property type="molecule type" value="Genomic_DNA"/>
</dbReference>
<dbReference type="Proteomes" id="UP001597277">
    <property type="component" value="Unassembled WGS sequence"/>
</dbReference>
<organism evidence="3 4">
    <name type="scientific">Georgenia deserti</name>
    <dbReference type="NCBI Taxonomy" id="2093781"/>
    <lineage>
        <taxon>Bacteria</taxon>
        <taxon>Bacillati</taxon>
        <taxon>Actinomycetota</taxon>
        <taxon>Actinomycetes</taxon>
        <taxon>Micrococcales</taxon>
        <taxon>Bogoriellaceae</taxon>
        <taxon>Georgenia</taxon>
    </lineage>
</organism>
<evidence type="ECO:0000256" key="1">
    <source>
        <dbReference type="ARBA" id="ARBA00007689"/>
    </source>
</evidence>
<comment type="caution">
    <text evidence="3">The sequence shown here is derived from an EMBL/GenBank/DDBJ whole genome shotgun (WGS) entry which is preliminary data.</text>
</comment>
<dbReference type="InterPro" id="IPR011008">
    <property type="entry name" value="Dimeric_a/b-barrel"/>
</dbReference>
<evidence type="ECO:0000259" key="2">
    <source>
        <dbReference type="Pfam" id="PF03795"/>
    </source>
</evidence>
<dbReference type="Pfam" id="PF03795">
    <property type="entry name" value="YCII"/>
    <property type="match status" value="1"/>
</dbReference>
<reference evidence="4" key="1">
    <citation type="journal article" date="2019" name="Int. J. Syst. Evol. Microbiol.">
        <title>The Global Catalogue of Microorganisms (GCM) 10K type strain sequencing project: providing services to taxonomists for standard genome sequencing and annotation.</title>
        <authorList>
            <consortium name="The Broad Institute Genomics Platform"/>
            <consortium name="The Broad Institute Genome Sequencing Center for Infectious Disease"/>
            <person name="Wu L."/>
            <person name="Ma J."/>
        </authorList>
    </citation>
    <scope>NUCLEOTIDE SEQUENCE [LARGE SCALE GENOMIC DNA]</scope>
    <source>
        <strain evidence="4">JCM 17130</strain>
    </source>
</reference>
<evidence type="ECO:0000313" key="3">
    <source>
        <dbReference type="EMBL" id="MFD1717631.1"/>
    </source>
</evidence>
<proteinExistence type="inferred from homology"/>
<name>A0ABW4L2F1_9MICO</name>
<dbReference type="InterPro" id="IPR005545">
    <property type="entry name" value="YCII"/>
</dbReference>
<feature type="domain" description="YCII-related" evidence="2">
    <location>
        <begin position="14"/>
        <end position="95"/>
    </location>
</feature>
<dbReference type="SUPFAM" id="SSF54909">
    <property type="entry name" value="Dimeric alpha+beta barrel"/>
    <property type="match status" value="1"/>
</dbReference>
<dbReference type="PANTHER" id="PTHR35174:SF3">
    <property type="entry name" value="BLL7171 PROTEIN"/>
    <property type="match status" value="1"/>
</dbReference>
<dbReference type="RefSeq" id="WP_388005004.1">
    <property type="nucleotide sequence ID" value="NZ_JBHUEE010000003.1"/>
</dbReference>
<keyword evidence="4" id="KW-1185">Reference proteome</keyword>
<gene>
    <name evidence="3" type="ORF">ACFSE6_07290</name>
</gene>
<protein>
    <submittedName>
        <fullName evidence="3">YciI family protein</fullName>
    </submittedName>
</protein>
<dbReference type="Gene3D" id="3.30.70.1060">
    <property type="entry name" value="Dimeric alpha+beta barrel"/>
    <property type="match status" value="1"/>
</dbReference>
<dbReference type="PANTHER" id="PTHR35174">
    <property type="entry name" value="BLL7171 PROTEIN-RELATED"/>
    <property type="match status" value="1"/>
</dbReference>
<sequence length="111" mass="12106">MIQLVEADHYTKWNSAEPEERERLFASLKAFAAAVRERGEVVAGEGLADPSTARTLQPGPERAVTEGPYAETVEQLGGFYVIDVPDMDTAVDLAHLLADHITVEIRPTTEG</sequence>